<gene>
    <name evidence="1" type="primary">Acey_s0032.g2509</name>
    <name evidence="1" type="ORF">Y032_0032g2509</name>
</gene>
<proteinExistence type="predicted"/>
<dbReference type="EMBL" id="JARK01001368">
    <property type="protein sequence ID" value="EYC16816.1"/>
    <property type="molecule type" value="Genomic_DNA"/>
</dbReference>
<protein>
    <submittedName>
        <fullName evidence="1">Uncharacterized protein</fullName>
    </submittedName>
</protein>
<comment type="caution">
    <text evidence="1">The sequence shown here is derived from an EMBL/GenBank/DDBJ whole genome shotgun (WGS) entry which is preliminary data.</text>
</comment>
<accession>A0A016UPF5</accession>
<evidence type="ECO:0000313" key="1">
    <source>
        <dbReference type="EMBL" id="EYC16816.1"/>
    </source>
</evidence>
<dbReference type="AlphaFoldDB" id="A0A016UPF5"/>
<keyword evidence="2" id="KW-1185">Reference proteome</keyword>
<dbReference type="Proteomes" id="UP000024635">
    <property type="component" value="Unassembled WGS sequence"/>
</dbReference>
<organism evidence="1 2">
    <name type="scientific">Ancylostoma ceylanicum</name>
    <dbReference type="NCBI Taxonomy" id="53326"/>
    <lineage>
        <taxon>Eukaryota</taxon>
        <taxon>Metazoa</taxon>
        <taxon>Ecdysozoa</taxon>
        <taxon>Nematoda</taxon>
        <taxon>Chromadorea</taxon>
        <taxon>Rhabditida</taxon>
        <taxon>Rhabditina</taxon>
        <taxon>Rhabditomorpha</taxon>
        <taxon>Strongyloidea</taxon>
        <taxon>Ancylostomatidae</taxon>
        <taxon>Ancylostomatinae</taxon>
        <taxon>Ancylostoma</taxon>
    </lineage>
</organism>
<name>A0A016UPF5_9BILA</name>
<reference evidence="2" key="1">
    <citation type="journal article" date="2015" name="Nat. Genet.">
        <title>The genome and transcriptome of the zoonotic hookworm Ancylostoma ceylanicum identify infection-specific gene families.</title>
        <authorList>
            <person name="Schwarz E.M."/>
            <person name="Hu Y."/>
            <person name="Antoshechkin I."/>
            <person name="Miller M.M."/>
            <person name="Sternberg P.W."/>
            <person name="Aroian R.V."/>
        </authorList>
    </citation>
    <scope>NUCLEOTIDE SEQUENCE</scope>
    <source>
        <strain evidence="2">HY135</strain>
    </source>
</reference>
<evidence type="ECO:0000313" key="2">
    <source>
        <dbReference type="Proteomes" id="UP000024635"/>
    </source>
</evidence>
<sequence length="178" mass="20537">MKTDQNFIISVREFYVVKVFKTAAKHYHRPYKELRESLLYYRAESMRQWIWNRKPHLGPPNSSDFALSDDLLLASFKLFLEEKNFKTVTKPSFGCVATSSHGTATFHDRALTLCVEDVEGIELILIGLACIWVCAREPTIVIKIKVHHRIQRIELCAKRLQISTFTLIGRCSGPLVRL</sequence>